<feature type="transmembrane region" description="Helical" evidence="4">
    <location>
        <begin position="27"/>
        <end position="45"/>
    </location>
</feature>
<comment type="caution">
    <text evidence="6">The sequence shown here is derived from an EMBL/GenBank/DDBJ whole genome shotgun (WGS) entry which is preliminary data.</text>
</comment>
<keyword evidence="3" id="KW-0804">Transcription</keyword>
<dbReference type="SMART" id="SM00342">
    <property type="entry name" value="HTH_ARAC"/>
    <property type="match status" value="1"/>
</dbReference>
<dbReference type="OrthoDB" id="5295174at2"/>
<evidence type="ECO:0000313" key="7">
    <source>
        <dbReference type="Proteomes" id="UP000431264"/>
    </source>
</evidence>
<keyword evidence="1" id="KW-0805">Transcription regulation</keyword>
<reference evidence="7" key="1">
    <citation type="submission" date="2019-05" db="EMBL/GenBank/DDBJ databases">
        <title>Flavobacterium profundi sp. nov., isolated from a deep-sea seamount.</title>
        <authorList>
            <person name="Zhang D.-C."/>
        </authorList>
    </citation>
    <scope>NUCLEOTIDE SEQUENCE [LARGE SCALE GENOMIC DNA]</scope>
    <source>
        <strain evidence="7">TP390</strain>
    </source>
</reference>
<dbReference type="Pfam" id="PF12833">
    <property type="entry name" value="HTH_18"/>
    <property type="match status" value="1"/>
</dbReference>
<feature type="transmembrane region" description="Helical" evidence="4">
    <location>
        <begin position="163"/>
        <end position="181"/>
    </location>
</feature>
<feature type="transmembrane region" description="Helical" evidence="4">
    <location>
        <begin position="123"/>
        <end position="143"/>
    </location>
</feature>
<keyword evidence="4" id="KW-0812">Transmembrane</keyword>
<protein>
    <submittedName>
        <fullName evidence="6">Helix-turn-helix domain-containing protein</fullName>
    </submittedName>
</protein>
<dbReference type="PROSITE" id="PS01124">
    <property type="entry name" value="HTH_ARAC_FAMILY_2"/>
    <property type="match status" value="1"/>
</dbReference>
<evidence type="ECO:0000256" key="3">
    <source>
        <dbReference type="ARBA" id="ARBA00023163"/>
    </source>
</evidence>
<dbReference type="Gene3D" id="1.10.10.60">
    <property type="entry name" value="Homeodomain-like"/>
    <property type="match status" value="2"/>
</dbReference>
<feature type="transmembrane region" description="Helical" evidence="4">
    <location>
        <begin position="187"/>
        <end position="208"/>
    </location>
</feature>
<dbReference type="AlphaFoldDB" id="A0A6I4IT47"/>
<proteinExistence type="predicted"/>
<dbReference type="GO" id="GO:0003700">
    <property type="term" value="F:DNA-binding transcription factor activity"/>
    <property type="evidence" value="ECO:0007669"/>
    <property type="project" value="InterPro"/>
</dbReference>
<evidence type="ECO:0000259" key="5">
    <source>
        <dbReference type="PROSITE" id="PS01124"/>
    </source>
</evidence>
<dbReference type="PANTHER" id="PTHR43280">
    <property type="entry name" value="ARAC-FAMILY TRANSCRIPTIONAL REGULATOR"/>
    <property type="match status" value="1"/>
</dbReference>
<gene>
    <name evidence="6" type="ORF">GOQ30_12790</name>
</gene>
<name>A0A6I4IT47_9FLAO</name>
<evidence type="ECO:0000313" key="6">
    <source>
        <dbReference type="EMBL" id="MVO10041.1"/>
    </source>
</evidence>
<dbReference type="EMBL" id="WQLW01000010">
    <property type="protein sequence ID" value="MVO10041.1"/>
    <property type="molecule type" value="Genomic_DNA"/>
</dbReference>
<dbReference type="InterPro" id="IPR009057">
    <property type="entry name" value="Homeodomain-like_sf"/>
</dbReference>
<evidence type="ECO:0000256" key="1">
    <source>
        <dbReference type="ARBA" id="ARBA00023015"/>
    </source>
</evidence>
<feature type="transmembrane region" description="Helical" evidence="4">
    <location>
        <begin position="84"/>
        <end position="103"/>
    </location>
</feature>
<dbReference type="RefSeq" id="WP_140998414.1">
    <property type="nucleotide sequence ID" value="NZ_VDCZ01000010.1"/>
</dbReference>
<keyword evidence="2" id="KW-0238">DNA-binding</keyword>
<keyword evidence="4" id="KW-0472">Membrane</keyword>
<dbReference type="InterPro" id="IPR018060">
    <property type="entry name" value="HTH_AraC"/>
</dbReference>
<feature type="domain" description="HTH araC/xylS-type" evidence="5">
    <location>
        <begin position="238"/>
        <end position="346"/>
    </location>
</feature>
<sequence>MIYILGSFLSLFLLFILWHKQKTKSDYILIVWLLVLTIDLFLYYFKEHDNFFLNVLNVPFPFLHGPLLFLYTKNMLGISSRKEVLILLTAPLIICLLGLGYLLVVEELNEILQFNKVTSWGVVYFLLVLLSGFSSVGFSLRLVNNYESLQFSNNKQQSKLKWLRLLIFGIGITWCTILLNVTEITVAFLAVFVMALGYYGLVMTPYFLDAQRNNGNFSPRKYKSGKSESVVISQENENEIIQKLEQLIEKKQFLNPNFTQQFVAKKIKTNTAYLSYVVNKYFEQSFSSYLNDLRIKYIIDEIETNPKFREYTTQAIAESAGFKNADSFTISFKKKTGLTPFQYINKIKKRKET</sequence>
<keyword evidence="4" id="KW-1133">Transmembrane helix</keyword>
<organism evidence="6 7">
    <name type="scientific">Flavobacterium profundi</name>
    <dbReference type="NCBI Taxonomy" id="1774945"/>
    <lineage>
        <taxon>Bacteria</taxon>
        <taxon>Pseudomonadati</taxon>
        <taxon>Bacteroidota</taxon>
        <taxon>Flavobacteriia</taxon>
        <taxon>Flavobacteriales</taxon>
        <taxon>Flavobacteriaceae</taxon>
        <taxon>Flavobacterium</taxon>
    </lineage>
</organism>
<evidence type="ECO:0000256" key="4">
    <source>
        <dbReference type="SAM" id="Phobius"/>
    </source>
</evidence>
<keyword evidence="7" id="KW-1185">Reference proteome</keyword>
<dbReference type="SUPFAM" id="SSF46689">
    <property type="entry name" value="Homeodomain-like"/>
    <property type="match status" value="1"/>
</dbReference>
<dbReference type="Proteomes" id="UP000431264">
    <property type="component" value="Unassembled WGS sequence"/>
</dbReference>
<accession>A0A6I4IT47</accession>
<dbReference type="GO" id="GO:0043565">
    <property type="term" value="F:sequence-specific DNA binding"/>
    <property type="evidence" value="ECO:0007669"/>
    <property type="project" value="InterPro"/>
</dbReference>
<dbReference type="PANTHER" id="PTHR43280:SF29">
    <property type="entry name" value="ARAC-FAMILY TRANSCRIPTIONAL REGULATOR"/>
    <property type="match status" value="1"/>
</dbReference>
<evidence type="ECO:0000256" key="2">
    <source>
        <dbReference type="ARBA" id="ARBA00023125"/>
    </source>
</evidence>